<protein>
    <submittedName>
        <fullName evidence="1">Uncharacterized protein</fullName>
    </submittedName>
</protein>
<organism evidence="1 2">
    <name type="scientific">Geotoga petraea</name>
    <dbReference type="NCBI Taxonomy" id="28234"/>
    <lineage>
        <taxon>Bacteria</taxon>
        <taxon>Thermotogati</taxon>
        <taxon>Thermotogota</taxon>
        <taxon>Thermotogae</taxon>
        <taxon>Petrotogales</taxon>
        <taxon>Petrotogaceae</taxon>
        <taxon>Geotoga</taxon>
    </lineage>
</organism>
<evidence type="ECO:0000313" key="2">
    <source>
        <dbReference type="Proteomes" id="UP000199322"/>
    </source>
</evidence>
<dbReference type="EMBL" id="FMYV01000006">
    <property type="protein sequence ID" value="SDC70800.1"/>
    <property type="molecule type" value="Genomic_DNA"/>
</dbReference>
<proteinExistence type="predicted"/>
<name>A0A1G6NS60_9BACT</name>
<gene>
    <name evidence="1" type="ORF">SAMN04488588_1646</name>
</gene>
<dbReference type="AlphaFoldDB" id="A0A1G6NS60"/>
<dbReference type="Proteomes" id="UP000199322">
    <property type="component" value="Unassembled WGS sequence"/>
</dbReference>
<keyword evidence="2" id="KW-1185">Reference proteome</keyword>
<accession>A0A1G6NS60</accession>
<reference evidence="1 2" key="1">
    <citation type="submission" date="2016-10" db="EMBL/GenBank/DDBJ databases">
        <authorList>
            <person name="de Groot N.N."/>
        </authorList>
    </citation>
    <scope>NUCLEOTIDE SEQUENCE [LARGE SCALE GENOMIC DNA]</scope>
    <source>
        <strain evidence="1 2">WG14</strain>
    </source>
</reference>
<evidence type="ECO:0000313" key="1">
    <source>
        <dbReference type="EMBL" id="SDC70800.1"/>
    </source>
</evidence>
<sequence length="36" mass="4116">MKVGEFMKILIIESEKSSNYEIRGCGTRKTQQTVIP</sequence>
<dbReference type="STRING" id="28234.SAMN04488588_1646"/>